<proteinExistence type="predicted"/>
<sequence length="348" mass="39545">MKKILQITFILASIICFSQNQEIIKERGNLSNSKGNIYKSLEVIDQREDKKIGEVPFGDNKEMREIVFPTTVNNFLSQWYTDSNHKGGKYELVLVLKHLKTYLGETVGKQTEGEIEFSAQTFLKEGDQYKFLYKKDTIYSFGSKNISDVMVKNIPVVFAMFLKKTYTLKPKENPVSIDALADYESYVRTNSEAYKNTQLKDGIYLNHTAFMNQTPEPGNYVFEKNDKGNVLRAVKEENGKKDKISANEMFAYVENGKAYRKTYSGFLELNKNDKGFYLISNRGYLLPAQNSAVFLSVGGGTNAGMYGGVAVGLVGILERGLRQNKARKEEKFPIYIDPLTGEYDFSEE</sequence>
<comment type="caution">
    <text evidence="1">The sequence shown here is derived from an EMBL/GenBank/DDBJ whole genome shotgun (WGS) entry which is preliminary data.</text>
</comment>
<evidence type="ECO:0000313" key="1">
    <source>
        <dbReference type="EMBL" id="GAA5091703.1"/>
    </source>
</evidence>
<organism evidence="1 2">
    <name type="scientific">Chryseobacterium ginsengisoli</name>
    <dbReference type="NCBI Taxonomy" id="363853"/>
    <lineage>
        <taxon>Bacteria</taxon>
        <taxon>Pseudomonadati</taxon>
        <taxon>Bacteroidota</taxon>
        <taxon>Flavobacteriia</taxon>
        <taxon>Flavobacteriales</taxon>
        <taxon>Weeksellaceae</taxon>
        <taxon>Chryseobacterium group</taxon>
        <taxon>Chryseobacterium</taxon>
    </lineage>
</organism>
<gene>
    <name evidence="1" type="ORF">GCM10023210_19560</name>
</gene>
<dbReference type="EMBL" id="BAABHX010000003">
    <property type="protein sequence ID" value="GAA5091703.1"/>
    <property type="molecule type" value="Genomic_DNA"/>
</dbReference>
<evidence type="ECO:0000313" key="2">
    <source>
        <dbReference type="Proteomes" id="UP001500353"/>
    </source>
</evidence>
<dbReference type="RefSeq" id="WP_345203052.1">
    <property type="nucleotide sequence ID" value="NZ_BAABHX010000003.1"/>
</dbReference>
<protein>
    <submittedName>
        <fullName evidence="1">Uncharacterized protein</fullName>
    </submittedName>
</protein>
<keyword evidence="2" id="KW-1185">Reference proteome</keyword>
<reference evidence="2" key="1">
    <citation type="journal article" date="2019" name="Int. J. Syst. Evol. Microbiol.">
        <title>The Global Catalogue of Microorganisms (GCM) 10K type strain sequencing project: providing services to taxonomists for standard genome sequencing and annotation.</title>
        <authorList>
            <consortium name="The Broad Institute Genomics Platform"/>
            <consortium name="The Broad Institute Genome Sequencing Center for Infectious Disease"/>
            <person name="Wu L."/>
            <person name="Ma J."/>
        </authorList>
    </citation>
    <scope>NUCLEOTIDE SEQUENCE [LARGE SCALE GENOMIC DNA]</scope>
    <source>
        <strain evidence="2">JCM 18019</strain>
    </source>
</reference>
<name>A0ABP9MBU8_9FLAO</name>
<accession>A0ABP9MBU8</accession>
<dbReference type="Proteomes" id="UP001500353">
    <property type="component" value="Unassembled WGS sequence"/>
</dbReference>